<dbReference type="Proteomes" id="UP000686327">
    <property type="component" value="Unassembled WGS sequence"/>
</dbReference>
<dbReference type="Pfam" id="PF05954">
    <property type="entry name" value="Phage_GPD"/>
    <property type="match status" value="1"/>
</dbReference>
<reference evidence="3" key="2">
    <citation type="submission" date="2023-07" db="EMBL/GenBank/DDBJ databases">
        <title>Cedecea davisae an AmpC producer and its therapeutic implications.</title>
        <authorList>
            <person name="Notter J."/>
        </authorList>
    </citation>
    <scope>NUCLEOTIDE SEQUENCE [LARGE SCALE GENOMIC DNA]</scope>
    <source>
        <strain evidence="3">1</strain>
    </source>
</reference>
<dbReference type="EMBL" id="JAGRYU010000002">
    <property type="protein sequence ID" value="MBU4680475.1"/>
    <property type="molecule type" value="Genomic_DNA"/>
</dbReference>
<evidence type="ECO:0000313" key="3">
    <source>
        <dbReference type="Proteomes" id="UP000686327"/>
    </source>
</evidence>
<proteinExistence type="predicted"/>
<organism evidence="2 3">
    <name type="scientific">Cedecea davisae</name>
    <dbReference type="NCBI Taxonomy" id="158484"/>
    <lineage>
        <taxon>Bacteria</taxon>
        <taxon>Pseudomonadati</taxon>
        <taxon>Pseudomonadota</taxon>
        <taxon>Gammaproteobacteria</taxon>
        <taxon>Enterobacterales</taxon>
        <taxon>Enterobacteriaceae</taxon>
        <taxon>Cedecea</taxon>
    </lineage>
</organism>
<reference evidence="2 3" key="1">
    <citation type="submission" date="2021-04" db="EMBL/GenBank/DDBJ databases">
        <authorList>
            <person name="Seiffert S.N."/>
        </authorList>
    </citation>
    <scope>NUCLEOTIDE SEQUENCE [LARGE SCALE GENOMIC DNA]</scope>
    <source>
        <strain evidence="2 3">1</strain>
    </source>
</reference>
<dbReference type="PANTHER" id="PTHR35862:SF3">
    <property type="entry name" value="FELS-2 PROPHAGE PROTEIN"/>
    <property type="match status" value="1"/>
</dbReference>
<feature type="region of interest" description="Disordered" evidence="1">
    <location>
        <begin position="238"/>
        <end position="265"/>
    </location>
</feature>
<evidence type="ECO:0000313" key="2">
    <source>
        <dbReference type="EMBL" id="MBU4680475.1"/>
    </source>
</evidence>
<keyword evidence="3" id="KW-1185">Reference proteome</keyword>
<dbReference type="PANTHER" id="PTHR35862">
    <property type="entry name" value="FELS-2 PROPHAGE PROTEIN"/>
    <property type="match status" value="1"/>
</dbReference>
<dbReference type="InterPro" id="IPR052726">
    <property type="entry name" value="Phage_Baseplate_Hub"/>
</dbReference>
<dbReference type="RefSeq" id="WP_216374374.1">
    <property type="nucleotide sequence ID" value="NZ_JAGRYT010000001.1"/>
</dbReference>
<sequence length="370" mass="41106">MVVNFDLLNLHSKTPAFSIIIEGKDVTTVMDERLMSLTLTDNRGFEADQLDLELDDADGKIVLPRRGAVINFALGWKGQPLFPKGAFTVDEIEHSGAPDKLTIRARSADFRETLNTRREKSWHKTTVGDVVREVAARHKLKMALGKDVAGKSVEHMDQTNESDASFLMKLARQYGAIASIKDGNLLFIRQGQGRTASGKPLPVITITRQAGDGHHFTLADRGAYTGVIASWLDTKEPQKKETATVKRRRKKAKPEPTEAEKAEKKQGDYLVGTDENVLVLSRTYASRGNAERAAKMQWERLQRGVASFSLQLAEGRADLYTEMPVKVSGFKQPIDDAEWTITTLTHSVSADSGFTTSIEFEVKIDDLEME</sequence>
<protein>
    <submittedName>
        <fullName evidence="2">Phage late control D family protein</fullName>
    </submittedName>
</protein>
<accession>A0ABS6DCH3</accession>
<name>A0ABS6DCH3_9ENTR</name>
<feature type="compositionally biased region" description="Basic and acidic residues" evidence="1">
    <location>
        <begin position="253"/>
        <end position="265"/>
    </location>
</feature>
<comment type="caution">
    <text evidence="2">The sequence shown here is derived from an EMBL/GenBank/DDBJ whole genome shotgun (WGS) entry which is preliminary data.</text>
</comment>
<evidence type="ECO:0000256" key="1">
    <source>
        <dbReference type="SAM" id="MobiDB-lite"/>
    </source>
</evidence>
<gene>
    <name evidence="2" type="ORF">KC222_00415</name>
</gene>